<feature type="region of interest" description="Disordered" evidence="1">
    <location>
        <begin position="1"/>
        <end position="84"/>
    </location>
</feature>
<keyword evidence="3" id="KW-1185">Reference proteome</keyword>
<dbReference type="PRINTS" id="PR00622">
    <property type="entry name" value="HISTONEH3"/>
</dbReference>
<feature type="region of interest" description="Disordered" evidence="1">
    <location>
        <begin position="471"/>
        <end position="709"/>
    </location>
</feature>
<feature type="compositionally biased region" description="Basic and acidic residues" evidence="1">
    <location>
        <begin position="693"/>
        <end position="702"/>
    </location>
</feature>
<dbReference type="EMBL" id="OU015566">
    <property type="protein sequence ID" value="CAG5104860.1"/>
    <property type="molecule type" value="Genomic_DNA"/>
</dbReference>
<evidence type="ECO:0000256" key="1">
    <source>
        <dbReference type="SAM" id="MobiDB-lite"/>
    </source>
</evidence>
<sequence length="709" mass="79136">MARTGQTARKSTYGKAPRKQLSTKPARKTVSGTVSQIARAAVTMPELKEEGQLELDDDRKKVELESEKGIESSKEETKGLSVSGTVDDEDDELIVIGEVITGSRCKQTARKSTAGAAPRKELATKAARKSAPRPSQIIEVGPEVIAAIAPESEIVDRPVEIDDVWEWFSKTRTRATGESGEKIRIDEEDYRARRKIVQDYLLQKRLLKKAARKCEPDTDNMYGYIEDNDSQAVELSPEVVAAMAPESVIEGRTVTNEDVRDWFMKSATRYFEIRRKKAKEITPDDKDFTARREVVLDYIKVLSVRAARHRRLMCCYRPDLTGTATARKSAPWEPSIRPPESLKPKVHNFTKRKIVVIEENSPKKMKKYAETVRMHSLIKEKGFKIEDGHFIARSTCKYPVVKIKLDLMDKTLLKSLLKKNDSAVVLEAAKKKLNEEQINAALKKRKKSISSPCIPTTNIAKDTVEQLQKSPFLTPASPGEEKNSTEPATFRKNEPQTSENEESTAISSSSLISSPITTDETAEKDSNLPKTKESQQQRASPLVSASVFQGVPVEQQSSIDPASLPQHQPASPFISASKKIKEESTIEQPSAVKDEPDEQEPTSLPALSPFSFKPQAPIKQEAYADQLSQVKNEPQEQEPTSFPTISSSSFTAQAAIKKEAPADQSSQMKVEPQEQVLLPPKEILMPSRKRHMKENPSEDNPSKKPKTFN</sequence>
<feature type="compositionally biased region" description="Basic and acidic residues" evidence="1">
    <location>
        <begin position="479"/>
        <end position="494"/>
    </location>
</feature>
<feature type="compositionally biased region" description="Low complexity" evidence="1">
    <location>
        <begin position="639"/>
        <end position="651"/>
    </location>
</feature>
<dbReference type="InterPro" id="IPR000164">
    <property type="entry name" value="Histone_H3/CENP-A"/>
</dbReference>
<protein>
    <submittedName>
        <fullName evidence="2">Oidioi.mRNA.OKI2018_I69.chr1.g1612.t1.cds</fullName>
    </submittedName>
</protein>
<gene>
    <name evidence="2" type="ORF">OKIOD_LOCUS10377</name>
</gene>
<feature type="compositionally biased region" description="Polar residues" evidence="1">
    <location>
        <begin position="554"/>
        <end position="569"/>
    </location>
</feature>
<proteinExistence type="predicted"/>
<feature type="region of interest" description="Disordered" evidence="1">
    <location>
        <begin position="107"/>
        <end position="134"/>
    </location>
</feature>
<organism evidence="2 3">
    <name type="scientific">Oikopleura dioica</name>
    <name type="common">Tunicate</name>
    <dbReference type="NCBI Taxonomy" id="34765"/>
    <lineage>
        <taxon>Eukaryota</taxon>
        <taxon>Metazoa</taxon>
        <taxon>Chordata</taxon>
        <taxon>Tunicata</taxon>
        <taxon>Appendicularia</taxon>
        <taxon>Copelata</taxon>
        <taxon>Oikopleuridae</taxon>
        <taxon>Oikopleura</taxon>
    </lineage>
</organism>
<feature type="compositionally biased region" description="Low complexity" evidence="1">
    <location>
        <begin position="503"/>
        <end position="518"/>
    </location>
</feature>
<reference evidence="2 3" key="1">
    <citation type="submission" date="2021-04" db="EMBL/GenBank/DDBJ databases">
        <authorList>
            <person name="Bliznina A."/>
        </authorList>
    </citation>
    <scope>NUCLEOTIDE SEQUENCE [LARGE SCALE GENOMIC DNA]</scope>
</reference>
<evidence type="ECO:0000313" key="3">
    <source>
        <dbReference type="Proteomes" id="UP001158576"/>
    </source>
</evidence>
<feature type="compositionally biased region" description="Polar residues" evidence="1">
    <location>
        <begin position="1"/>
        <end position="10"/>
    </location>
</feature>
<dbReference type="Proteomes" id="UP001158576">
    <property type="component" value="Chromosome 1"/>
</dbReference>
<accession>A0ABN7SVG4</accession>
<name>A0ABN7SVG4_OIKDI</name>
<dbReference type="PROSITE" id="PS00322">
    <property type="entry name" value="HISTONE_H3_1"/>
    <property type="match status" value="1"/>
</dbReference>
<feature type="compositionally biased region" description="Basic and acidic residues" evidence="1">
    <location>
        <begin position="521"/>
        <end position="535"/>
    </location>
</feature>
<feature type="compositionally biased region" description="Basic and acidic residues" evidence="1">
    <location>
        <begin position="46"/>
        <end position="78"/>
    </location>
</feature>
<evidence type="ECO:0000313" key="2">
    <source>
        <dbReference type="EMBL" id="CAG5104860.1"/>
    </source>
</evidence>